<keyword evidence="14" id="KW-0133">Cell shape</keyword>
<dbReference type="GO" id="GO:0071555">
    <property type="term" value="P:cell wall organization"/>
    <property type="evidence" value="ECO:0007669"/>
    <property type="project" value="UniProtKB-KW"/>
</dbReference>
<dbReference type="PATRIC" id="fig|1618387.3.peg.1044"/>
<feature type="transmembrane region" description="Helical" evidence="14">
    <location>
        <begin position="99"/>
        <end position="118"/>
    </location>
</feature>
<comment type="caution">
    <text evidence="15">The sequence shown here is derived from an EMBL/GenBank/DDBJ whole genome shotgun (WGS) entry which is preliminary data.</text>
</comment>
<sequence length="256" mass="28494">MTIFQAIILSIVEGLTEFLPVSSTGHLLLTQQYLSVASSEFSKTFDIVIQFAAILAVVWLYRKNLFSSIRIWRQSLIAFIPTGIIGILLYKLIRTVLLERPIITVYALFWGGLALLAVDRIKKLRLGQKESLSLSVGRLFSIGLFQSISVIPGVSRSAASIIGGLVSGLSRSQAVEFSFFLAIPTMLAATGYDLLKSGLYFSPQEYLILLTGCLFSFLSATVAVKTFIRFVKDHDFTYFAIYRIILAFIVWITLKP</sequence>
<evidence type="ECO:0000256" key="8">
    <source>
        <dbReference type="ARBA" id="ARBA00022989"/>
    </source>
</evidence>
<evidence type="ECO:0000313" key="15">
    <source>
        <dbReference type="EMBL" id="KKT51367.1"/>
    </source>
</evidence>
<feature type="transmembrane region" description="Helical" evidence="14">
    <location>
        <begin position="236"/>
        <end position="254"/>
    </location>
</feature>
<evidence type="ECO:0000256" key="14">
    <source>
        <dbReference type="HAMAP-Rule" id="MF_01006"/>
    </source>
</evidence>
<evidence type="ECO:0000256" key="13">
    <source>
        <dbReference type="ARBA" id="ARBA00047594"/>
    </source>
</evidence>
<evidence type="ECO:0000313" key="16">
    <source>
        <dbReference type="Proteomes" id="UP000034006"/>
    </source>
</evidence>
<feature type="transmembrane region" description="Helical" evidence="14">
    <location>
        <begin position="207"/>
        <end position="230"/>
    </location>
</feature>
<dbReference type="PANTHER" id="PTHR30622:SF3">
    <property type="entry name" value="UNDECAPRENYL-DIPHOSPHATASE"/>
    <property type="match status" value="1"/>
</dbReference>
<dbReference type="GO" id="GO:0005886">
    <property type="term" value="C:plasma membrane"/>
    <property type="evidence" value="ECO:0007669"/>
    <property type="project" value="UniProtKB-SubCell"/>
</dbReference>
<gene>
    <name evidence="14" type="primary">uppP</name>
    <name evidence="15" type="ORF">UW44_C0013G0087</name>
</gene>
<name>A0A0G1K506_9BACT</name>
<organism evidence="15 16">
    <name type="scientific">Candidatus Collierbacteria bacterium GW2011_GWB2_44_22</name>
    <dbReference type="NCBI Taxonomy" id="1618387"/>
    <lineage>
        <taxon>Bacteria</taxon>
        <taxon>Candidatus Collieribacteriota</taxon>
    </lineage>
</organism>
<accession>A0A0G1K506</accession>
<protein>
    <recommendedName>
        <fullName evidence="4 14">Undecaprenyl-diphosphatase</fullName>
        <ecNumber evidence="3 14">3.6.1.27</ecNumber>
    </recommendedName>
    <alternativeName>
        <fullName evidence="12 14">Bacitracin resistance protein</fullName>
    </alternativeName>
    <alternativeName>
        <fullName evidence="11 14">Undecaprenyl pyrophosphate phosphatase</fullName>
    </alternativeName>
</protein>
<dbReference type="InterPro" id="IPR003824">
    <property type="entry name" value="UppP"/>
</dbReference>
<evidence type="ECO:0000256" key="3">
    <source>
        <dbReference type="ARBA" id="ARBA00012374"/>
    </source>
</evidence>
<keyword evidence="5 14" id="KW-1003">Cell membrane</keyword>
<comment type="similarity">
    <text evidence="2 14">Belongs to the UppP family.</text>
</comment>
<evidence type="ECO:0000256" key="12">
    <source>
        <dbReference type="ARBA" id="ARBA00032932"/>
    </source>
</evidence>
<dbReference type="PANTHER" id="PTHR30622">
    <property type="entry name" value="UNDECAPRENYL-DIPHOSPHATASE"/>
    <property type="match status" value="1"/>
</dbReference>
<evidence type="ECO:0000256" key="11">
    <source>
        <dbReference type="ARBA" id="ARBA00032707"/>
    </source>
</evidence>
<dbReference type="STRING" id="1618387.UW44_C0013G0087"/>
<evidence type="ECO:0000256" key="10">
    <source>
        <dbReference type="ARBA" id="ARBA00023251"/>
    </source>
</evidence>
<evidence type="ECO:0000256" key="9">
    <source>
        <dbReference type="ARBA" id="ARBA00023136"/>
    </source>
</evidence>
<evidence type="ECO:0000256" key="5">
    <source>
        <dbReference type="ARBA" id="ARBA00022475"/>
    </source>
</evidence>
<comment type="function">
    <text evidence="14">Catalyzes the dephosphorylation of undecaprenyl diphosphate (UPP). Confers resistance to bacitracin.</text>
</comment>
<keyword evidence="6 14" id="KW-0812">Transmembrane</keyword>
<dbReference type="EMBL" id="LCIH01000013">
    <property type="protein sequence ID" value="KKT51367.1"/>
    <property type="molecule type" value="Genomic_DNA"/>
</dbReference>
<feature type="transmembrane region" description="Helical" evidence="14">
    <location>
        <begin position="44"/>
        <end position="62"/>
    </location>
</feature>
<comment type="subcellular location">
    <subcellularLocation>
        <location evidence="1 14">Cell membrane</location>
        <topology evidence="1 14">Multi-pass membrane protein</topology>
    </subcellularLocation>
</comment>
<keyword evidence="14" id="KW-0961">Cell wall biogenesis/degradation</keyword>
<dbReference type="EC" id="3.6.1.27" evidence="3 14"/>
<keyword evidence="8 14" id="KW-1133">Transmembrane helix</keyword>
<dbReference type="GO" id="GO:0046677">
    <property type="term" value="P:response to antibiotic"/>
    <property type="evidence" value="ECO:0007669"/>
    <property type="project" value="UniProtKB-UniRule"/>
</dbReference>
<proteinExistence type="inferred from homology"/>
<keyword evidence="10 14" id="KW-0046">Antibiotic resistance</keyword>
<comment type="miscellaneous">
    <text evidence="14">Bacitracin is thought to be involved in the inhibition of peptidoglycan synthesis by sequestering undecaprenyl diphosphate, thereby reducing the pool of lipid carrier available.</text>
</comment>
<dbReference type="AlphaFoldDB" id="A0A0G1K506"/>
<keyword evidence="9 14" id="KW-0472">Membrane</keyword>
<dbReference type="GO" id="GO:0009252">
    <property type="term" value="P:peptidoglycan biosynthetic process"/>
    <property type="evidence" value="ECO:0007669"/>
    <property type="project" value="UniProtKB-KW"/>
</dbReference>
<evidence type="ECO:0000256" key="1">
    <source>
        <dbReference type="ARBA" id="ARBA00004651"/>
    </source>
</evidence>
<feature type="transmembrane region" description="Helical" evidence="14">
    <location>
        <begin position="177"/>
        <end position="195"/>
    </location>
</feature>
<dbReference type="Proteomes" id="UP000034006">
    <property type="component" value="Unassembled WGS sequence"/>
</dbReference>
<evidence type="ECO:0000256" key="7">
    <source>
        <dbReference type="ARBA" id="ARBA00022801"/>
    </source>
</evidence>
<dbReference type="GO" id="GO:0050380">
    <property type="term" value="F:undecaprenyl-diphosphatase activity"/>
    <property type="evidence" value="ECO:0007669"/>
    <property type="project" value="UniProtKB-UniRule"/>
</dbReference>
<reference evidence="15 16" key="1">
    <citation type="journal article" date="2015" name="Nature">
        <title>rRNA introns, odd ribosomes, and small enigmatic genomes across a large radiation of phyla.</title>
        <authorList>
            <person name="Brown C.T."/>
            <person name="Hug L.A."/>
            <person name="Thomas B.C."/>
            <person name="Sharon I."/>
            <person name="Castelle C.J."/>
            <person name="Singh A."/>
            <person name="Wilkins M.J."/>
            <person name="Williams K.H."/>
            <person name="Banfield J.F."/>
        </authorList>
    </citation>
    <scope>NUCLEOTIDE SEQUENCE [LARGE SCALE GENOMIC DNA]</scope>
</reference>
<dbReference type="HAMAP" id="MF_01006">
    <property type="entry name" value="Undec_diphosphatase"/>
    <property type="match status" value="1"/>
</dbReference>
<keyword evidence="14" id="KW-0573">Peptidoglycan synthesis</keyword>
<evidence type="ECO:0000256" key="6">
    <source>
        <dbReference type="ARBA" id="ARBA00022692"/>
    </source>
</evidence>
<keyword evidence="7 14" id="KW-0378">Hydrolase</keyword>
<evidence type="ECO:0000256" key="2">
    <source>
        <dbReference type="ARBA" id="ARBA00010621"/>
    </source>
</evidence>
<comment type="catalytic activity">
    <reaction evidence="13 14">
        <text>di-trans,octa-cis-undecaprenyl diphosphate + H2O = di-trans,octa-cis-undecaprenyl phosphate + phosphate + H(+)</text>
        <dbReference type="Rhea" id="RHEA:28094"/>
        <dbReference type="ChEBI" id="CHEBI:15377"/>
        <dbReference type="ChEBI" id="CHEBI:15378"/>
        <dbReference type="ChEBI" id="CHEBI:43474"/>
        <dbReference type="ChEBI" id="CHEBI:58405"/>
        <dbReference type="ChEBI" id="CHEBI:60392"/>
        <dbReference type="EC" id="3.6.1.27"/>
    </reaction>
</comment>
<feature type="transmembrane region" description="Helical" evidence="14">
    <location>
        <begin position="74"/>
        <end position="93"/>
    </location>
</feature>
<dbReference type="Pfam" id="PF02673">
    <property type="entry name" value="BacA"/>
    <property type="match status" value="1"/>
</dbReference>
<dbReference type="GO" id="GO:0008360">
    <property type="term" value="P:regulation of cell shape"/>
    <property type="evidence" value="ECO:0007669"/>
    <property type="project" value="UniProtKB-KW"/>
</dbReference>
<evidence type="ECO:0000256" key="4">
    <source>
        <dbReference type="ARBA" id="ARBA00021581"/>
    </source>
</evidence>